<evidence type="ECO:0000313" key="3">
    <source>
        <dbReference type="EMBL" id="KAF6509782.1"/>
    </source>
</evidence>
<dbReference type="SUPFAM" id="SSF141371">
    <property type="entry name" value="PilZ domain-like"/>
    <property type="match status" value="1"/>
</dbReference>
<comment type="caution">
    <text evidence="4">The sequence shown here is derived from an EMBL/GenBank/DDBJ whole genome shotgun (WGS) entry which is preliminary data.</text>
</comment>
<reference evidence="4 5" key="1">
    <citation type="submission" date="2016-01" db="EMBL/GenBank/DDBJ databases">
        <title>Draft Genome Sequences of Seven Thermophilic Sporeformers Isolated from Foods.</title>
        <authorList>
            <person name="Berendsen E.M."/>
            <person name="Wells-Bennik M.H."/>
            <person name="Krawcyk A.O."/>
            <person name="De Jong A."/>
            <person name="Holsappel S."/>
            <person name="Eijlander R.T."/>
            <person name="Kuipers O.P."/>
        </authorList>
    </citation>
    <scope>NUCLEOTIDE SEQUENCE [LARGE SCALE GENOMIC DNA]</scope>
    <source>
        <strain evidence="4 5">B4109</strain>
    </source>
</reference>
<dbReference type="Gene3D" id="2.40.10.220">
    <property type="entry name" value="predicted glycosyltransferase like domains"/>
    <property type="match status" value="1"/>
</dbReference>
<accession>A0A150M501</accession>
<dbReference type="GO" id="GO:0035438">
    <property type="term" value="F:cyclic-di-GMP binding"/>
    <property type="evidence" value="ECO:0007669"/>
    <property type="project" value="InterPro"/>
</dbReference>
<name>A0A150M501_GEOSE</name>
<feature type="domain" description="PilZ" evidence="1">
    <location>
        <begin position="98"/>
        <end position="209"/>
    </location>
</feature>
<dbReference type="EMBL" id="LUCS01000028">
    <property type="protein sequence ID" value="KAF6509782.1"/>
    <property type="molecule type" value="Genomic_DNA"/>
</dbReference>
<gene>
    <name evidence="4" type="ORF">B4109_1910</name>
    <name evidence="3" type="ORF">GS8_1939</name>
</gene>
<dbReference type="Proteomes" id="UP000773850">
    <property type="component" value="Unassembled WGS sequence"/>
</dbReference>
<dbReference type="AlphaFoldDB" id="A0A150M501"/>
<organism evidence="4 5">
    <name type="scientific">Geobacillus stearothermophilus</name>
    <name type="common">Bacillus stearothermophilus</name>
    <dbReference type="NCBI Taxonomy" id="1422"/>
    <lineage>
        <taxon>Bacteria</taxon>
        <taxon>Bacillati</taxon>
        <taxon>Bacillota</taxon>
        <taxon>Bacilli</taxon>
        <taxon>Bacillales</taxon>
        <taxon>Anoxybacillaceae</taxon>
        <taxon>Geobacillus</taxon>
    </lineage>
</organism>
<dbReference type="Pfam" id="PF07238">
    <property type="entry name" value="PilZ"/>
    <property type="match status" value="1"/>
</dbReference>
<proteinExistence type="predicted"/>
<evidence type="ECO:0000259" key="2">
    <source>
        <dbReference type="Pfam" id="PF12945"/>
    </source>
</evidence>
<evidence type="ECO:0000313" key="6">
    <source>
        <dbReference type="Proteomes" id="UP000773850"/>
    </source>
</evidence>
<dbReference type="Proteomes" id="UP000075424">
    <property type="component" value="Unassembled WGS sequence"/>
</dbReference>
<sequence length="237" mass="26463">MMIKIGDPIRLEPLDGSARQYRSKVLAVDGGAIHIGYPVDEQTGKTVYLLNGMQFKASFVSQEGTLYMFDTEVKGKVHDPLPMVVLDYRGDEYVIRIQRRRYVRVRANVDAAVHPLGGGEFAPFVTMTADISAGGAVLYIPMTHAPLLRPGMSVELWLVLTMRSGDCHYVRTKATVVRMAVDEHSGARMAVEFAGLASQDRVRLIRHNFERQLEEKGINKETAWNTARKNGRRGCSP</sequence>
<reference evidence="3 6" key="2">
    <citation type="submission" date="2016-03" db="EMBL/GenBank/DDBJ databases">
        <title>Spore heat resistance.</title>
        <authorList>
            <person name="Boekhorst J."/>
            <person name="Berendsen E.M."/>
            <person name="Wells-Bennik M.H."/>
            <person name="Kuipers O.P."/>
        </authorList>
    </citation>
    <scope>NUCLEOTIDE SEQUENCE [LARGE SCALE GENOMIC DNA]</scope>
    <source>
        <strain evidence="3 6">GS8</strain>
    </source>
</reference>
<dbReference type="EMBL" id="LQYV01000154">
    <property type="protein sequence ID" value="KYD19603.1"/>
    <property type="molecule type" value="Genomic_DNA"/>
</dbReference>
<evidence type="ECO:0000259" key="1">
    <source>
        <dbReference type="Pfam" id="PF07238"/>
    </source>
</evidence>
<protein>
    <recommendedName>
        <fullName evidence="7">Pilus assembly protein PilZ</fullName>
    </recommendedName>
</protein>
<evidence type="ECO:0008006" key="7">
    <source>
        <dbReference type="Google" id="ProtNLM"/>
    </source>
</evidence>
<dbReference type="PATRIC" id="fig|1422.18.peg.2490"/>
<dbReference type="Pfam" id="PF12945">
    <property type="entry name" value="PilZNR"/>
    <property type="match status" value="1"/>
</dbReference>
<keyword evidence="6" id="KW-1185">Reference proteome</keyword>
<evidence type="ECO:0000313" key="4">
    <source>
        <dbReference type="EMBL" id="KYD19603.1"/>
    </source>
</evidence>
<evidence type="ECO:0000313" key="5">
    <source>
        <dbReference type="Proteomes" id="UP000075424"/>
    </source>
</evidence>
<dbReference type="InterPro" id="IPR009926">
    <property type="entry name" value="T3SS_YcgR_PilZN"/>
</dbReference>
<dbReference type="InterPro" id="IPR009875">
    <property type="entry name" value="PilZ_domain"/>
</dbReference>
<feature type="domain" description="Type III secretion system flagellar brake protein YcgR PilZN" evidence="2">
    <location>
        <begin position="4"/>
        <end position="88"/>
    </location>
</feature>